<dbReference type="RefSeq" id="WP_169516175.1">
    <property type="nucleotide sequence ID" value="NZ_JAEKJY010000001.1"/>
</dbReference>
<comment type="caution">
    <text evidence="2">The sequence shown here is derived from an EMBL/GenBank/DDBJ whole genome shotgun (WGS) entry which is preliminary data.</text>
</comment>
<accession>A0ABS3DQT8</accession>
<feature type="compositionally biased region" description="Basic and acidic residues" evidence="1">
    <location>
        <begin position="29"/>
        <end position="48"/>
    </location>
</feature>
<evidence type="ECO:0000256" key="1">
    <source>
        <dbReference type="SAM" id="MobiDB-lite"/>
    </source>
</evidence>
<dbReference type="Proteomes" id="UP000663970">
    <property type="component" value="Unassembled WGS sequence"/>
</dbReference>
<feature type="compositionally biased region" description="Basic and acidic residues" evidence="1">
    <location>
        <begin position="1"/>
        <end position="17"/>
    </location>
</feature>
<protein>
    <recommendedName>
        <fullName evidence="4">YfhD family protein</fullName>
    </recommendedName>
</protein>
<name>A0ABS3DQT8_9BACI</name>
<evidence type="ECO:0008006" key="4">
    <source>
        <dbReference type="Google" id="ProtNLM"/>
    </source>
</evidence>
<sequence length="48" mass="5728">MEQRKQDSRKDNSRVEVETFDESIMEPQRLTDADRKQMETDRHTVGGF</sequence>
<dbReference type="EMBL" id="JAEKJY010000001">
    <property type="protein sequence ID" value="MBN8233699.1"/>
    <property type="molecule type" value="Genomic_DNA"/>
</dbReference>
<keyword evidence="3" id="KW-1185">Reference proteome</keyword>
<organism evidence="2 3">
    <name type="scientific">Halobacillus kuroshimensis</name>
    <dbReference type="NCBI Taxonomy" id="302481"/>
    <lineage>
        <taxon>Bacteria</taxon>
        <taxon>Bacillati</taxon>
        <taxon>Bacillota</taxon>
        <taxon>Bacilli</taxon>
        <taxon>Bacillales</taxon>
        <taxon>Bacillaceae</taxon>
        <taxon>Halobacillus</taxon>
    </lineage>
</organism>
<gene>
    <name evidence="2" type="ORF">JF544_00495</name>
</gene>
<reference evidence="2 3" key="1">
    <citation type="submission" date="2020-12" db="EMBL/GenBank/DDBJ databases">
        <title>Oil enriched cultivation method for isolating marine PHA-producing bacteria.</title>
        <authorList>
            <person name="Zheng W."/>
            <person name="Yu S."/>
            <person name="Huang Y."/>
        </authorList>
    </citation>
    <scope>NUCLEOTIDE SEQUENCE [LARGE SCALE GENOMIC DNA]</scope>
    <source>
        <strain evidence="2 3">SY-2-6</strain>
    </source>
</reference>
<evidence type="ECO:0000313" key="3">
    <source>
        <dbReference type="Proteomes" id="UP000663970"/>
    </source>
</evidence>
<proteinExistence type="predicted"/>
<feature type="region of interest" description="Disordered" evidence="1">
    <location>
        <begin position="1"/>
        <end position="48"/>
    </location>
</feature>
<evidence type="ECO:0000313" key="2">
    <source>
        <dbReference type="EMBL" id="MBN8233699.1"/>
    </source>
</evidence>